<sequence length="66" mass="7130">MDVLVNLQESHLRAILIALCDDGSTRRKVVEMANKLLTAPSNCGGSDQAICVQCNEAFSVLARPEN</sequence>
<dbReference type="Proteomes" id="UP000243081">
    <property type="component" value="Unassembled WGS sequence"/>
</dbReference>
<organism evidence="1 2">
    <name type="scientific">Cordyceps confragosa</name>
    <name type="common">Lecanicillium lecanii</name>
    <dbReference type="NCBI Taxonomy" id="2714763"/>
    <lineage>
        <taxon>Eukaryota</taxon>
        <taxon>Fungi</taxon>
        <taxon>Dikarya</taxon>
        <taxon>Ascomycota</taxon>
        <taxon>Pezizomycotina</taxon>
        <taxon>Sordariomycetes</taxon>
        <taxon>Hypocreomycetidae</taxon>
        <taxon>Hypocreales</taxon>
        <taxon>Cordycipitaceae</taxon>
        <taxon>Akanthomyces</taxon>
    </lineage>
</organism>
<comment type="caution">
    <text evidence="1">The sequence shown here is derived from an EMBL/GenBank/DDBJ whole genome shotgun (WGS) entry which is preliminary data.</text>
</comment>
<keyword evidence="2" id="KW-1185">Reference proteome</keyword>
<dbReference type="AlphaFoldDB" id="A0A179IDK7"/>
<protein>
    <submittedName>
        <fullName evidence="1">Uncharacterized protein</fullName>
    </submittedName>
</protein>
<name>A0A179IDK7_CORDF</name>
<proteinExistence type="predicted"/>
<evidence type="ECO:0000313" key="1">
    <source>
        <dbReference type="EMBL" id="OAQ99991.1"/>
    </source>
</evidence>
<accession>A0A179IDK7</accession>
<evidence type="ECO:0000313" key="2">
    <source>
        <dbReference type="Proteomes" id="UP000243081"/>
    </source>
</evidence>
<reference evidence="1 2" key="1">
    <citation type="submission" date="2016-03" db="EMBL/GenBank/DDBJ databases">
        <title>Fine-scale spatial genetic structure of a fungal parasite of coffee scale insects.</title>
        <authorList>
            <person name="Jackson D."/>
            <person name="Zemenick K.A."/>
            <person name="Malloure B."/>
            <person name="Quandt C.A."/>
            <person name="James T.Y."/>
        </authorList>
    </citation>
    <scope>NUCLEOTIDE SEQUENCE [LARGE SCALE GENOMIC DNA]</scope>
    <source>
        <strain evidence="1 2">UM487</strain>
    </source>
</reference>
<dbReference type="OrthoDB" id="5422613at2759"/>
<dbReference type="EMBL" id="LUKN01001913">
    <property type="protein sequence ID" value="OAQ99991.1"/>
    <property type="molecule type" value="Genomic_DNA"/>
</dbReference>
<gene>
    <name evidence="1" type="ORF">LLEC1_01847</name>
</gene>